<dbReference type="HOGENOM" id="CLU_1641113_0_0_6"/>
<dbReference type="KEGG" id="eae:EAE_13210"/>
<sequence length="161" mass="18040">MQLKIAYLEPGKVLTQSVIGKQEQARQQKVHDILLQAGKDAEARYAEMTPEQKQKSALADQTILNNQWQAEQRHAREISMKTIAAAVEAYRVNHKIDVVLSQNQVIAIDSRSNITKDIIDELKKVHVDYGSLPVITIKQEESKDAGANKKVEKPTPQGSDK</sequence>
<dbReference type="Proteomes" id="UP000008881">
    <property type="component" value="Chromosome"/>
</dbReference>
<organism evidence="2 3">
    <name type="scientific">Klebsiella aerogenes (strain ATCC 13048 / DSM 30053 / CCUG 1429 / JCM 1235 / KCTC 2190 / NBRC 13534 / NCIMB 10102 / NCTC 10006 / CDC 819-56)</name>
    <name type="common">Enterobacter aerogenes</name>
    <dbReference type="NCBI Taxonomy" id="1028307"/>
    <lineage>
        <taxon>Bacteria</taxon>
        <taxon>Pseudomonadati</taxon>
        <taxon>Pseudomonadota</taxon>
        <taxon>Gammaproteobacteria</taxon>
        <taxon>Enterobacterales</taxon>
        <taxon>Enterobacteriaceae</taxon>
        <taxon>Klebsiella/Raoultella group</taxon>
        <taxon>Klebsiella</taxon>
    </lineage>
</organism>
<dbReference type="InterPro" id="IPR024930">
    <property type="entry name" value="Skp_dom_sf"/>
</dbReference>
<dbReference type="AlphaFoldDB" id="A0A0H3FPU5"/>
<accession>A0A0H3FPU5</accession>
<evidence type="ECO:0000313" key="2">
    <source>
        <dbReference type="EMBL" id="AEG97556.1"/>
    </source>
</evidence>
<evidence type="ECO:0000256" key="1">
    <source>
        <dbReference type="SAM" id="MobiDB-lite"/>
    </source>
</evidence>
<keyword evidence="3" id="KW-1185">Reference proteome</keyword>
<protein>
    <submittedName>
        <fullName evidence="2">Uncharacterized protein</fullName>
    </submittedName>
</protein>
<dbReference type="EMBL" id="CP002824">
    <property type="protein sequence ID" value="AEG97556.1"/>
    <property type="molecule type" value="Genomic_DNA"/>
</dbReference>
<gene>
    <name evidence="2" type="ordered locus">EAE_13210</name>
</gene>
<proteinExistence type="predicted"/>
<evidence type="ECO:0000313" key="3">
    <source>
        <dbReference type="Proteomes" id="UP000008881"/>
    </source>
</evidence>
<name>A0A0H3FPU5_KLEAK</name>
<dbReference type="SUPFAM" id="SSF111384">
    <property type="entry name" value="OmpH-like"/>
    <property type="match status" value="1"/>
</dbReference>
<dbReference type="eggNOG" id="ENOG5032W3M">
    <property type="taxonomic scope" value="Bacteria"/>
</dbReference>
<dbReference type="Gene3D" id="3.30.910.20">
    <property type="entry name" value="Skp domain"/>
    <property type="match status" value="1"/>
</dbReference>
<dbReference type="PATRIC" id="fig|1028307.3.peg.2637"/>
<reference evidence="2 3" key="1">
    <citation type="journal article" date="2012" name="J. Bacteriol.">
        <title>Complete genome sequence of Enterobacter aerogenes KCTC 2190.</title>
        <authorList>
            <person name="Shin S.H."/>
            <person name="Kim S."/>
            <person name="Kim J.Y."/>
            <person name="Lee S."/>
            <person name="Um Y."/>
            <person name="Oh M.K."/>
            <person name="Kim Y.R."/>
            <person name="Lee J."/>
            <person name="Yang K.S."/>
        </authorList>
    </citation>
    <scope>NUCLEOTIDE SEQUENCE [LARGE SCALE GENOMIC DNA]</scope>
    <source>
        <strain evidence="2 3">KCTC 2190</strain>
    </source>
</reference>
<feature type="region of interest" description="Disordered" evidence="1">
    <location>
        <begin position="139"/>
        <end position="161"/>
    </location>
</feature>